<proteinExistence type="predicted"/>
<gene>
    <name evidence="2" type="ORF">PG997_008143</name>
</gene>
<feature type="region of interest" description="Disordered" evidence="1">
    <location>
        <begin position="1"/>
        <end position="33"/>
    </location>
</feature>
<sequence length="130" mass="14191">MAQPVADAPHYPVGILSSPPSPRPPPFPLNGASDALLDKREPKVEVDVQQSTYCIPGTFGCNSRRSEPEPVEKREPVVEVDVQQSTYCIPGTFGCNSRRAESESVEKREPVVEVDVQQSTYCIPGTFGCK</sequence>
<protein>
    <submittedName>
        <fullName evidence="2">Uncharacterized protein</fullName>
    </submittedName>
</protein>
<dbReference type="Proteomes" id="UP001433268">
    <property type="component" value="Unassembled WGS sequence"/>
</dbReference>
<name>A0ABR1W9Z4_9PEZI</name>
<keyword evidence="3" id="KW-1185">Reference proteome</keyword>
<reference evidence="2 3" key="1">
    <citation type="submission" date="2023-01" db="EMBL/GenBank/DDBJ databases">
        <title>Analysis of 21 Apiospora genomes using comparative genomics revels a genus with tremendous synthesis potential of carbohydrate active enzymes and secondary metabolites.</title>
        <authorList>
            <person name="Sorensen T."/>
        </authorList>
    </citation>
    <scope>NUCLEOTIDE SEQUENCE [LARGE SCALE GENOMIC DNA]</scope>
    <source>
        <strain evidence="2 3">CBS 114990</strain>
    </source>
</reference>
<evidence type="ECO:0000313" key="2">
    <source>
        <dbReference type="EMBL" id="KAK8080325.1"/>
    </source>
</evidence>
<feature type="compositionally biased region" description="Pro residues" evidence="1">
    <location>
        <begin position="19"/>
        <end position="28"/>
    </location>
</feature>
<evidence type="ECO:0000313" key="3">
    <source>
        <dbReference type="Proteomes" id="UP001433268"/>
    </source>
</evidence>
<dbReference type="EMBL" id="JAQQWN010000006">
    <property type="protein sequence ID" value="KAK8080325.1"/>
    <property type="molecule type" value="Genomic_DNA"/>
</dbReference>
<dbReference type="RefSeq" id="XP_066667800.1">
    <property type="nucleotide sequence ID" value="XM_066812458.1"/>
</dbReference>
<comment type="caution">
    <text evidence="2">The sequence shown here is derived from an EMBL/GenBank/DDBJ whole genome shotgun (WGS) entry which is preliminary data.</text>
</comment>
<organism evidence="2 3">
    <name type="scientific">Apiospora hydei</name>
    <dbReference type="NCBI Taxonomy" id="1337664"/>
    <lineage>
        <taxon>Eukaryota</taxon>
        <taxon>Fungi</taxon>
        <taxon>Dikarya</taxon>
        <taxon>Ascomycota</taxon>
        <taxon>Pezizomycotina</taxon>
        <taxon>Sordariomycetes</taxon>
        <taxon>Xylariomycetidae</taxon>
        <taxon>Amphisphaeriales</taxon>
        <taxon>Apiosporaceae</taxon>
        <taxon>Apiospora</taxon>
    </lineage>
</organism>
<accession>A0ABR1W9Z4</accession>
<evidence type="ECO:0000256" key="1">
    <source>
        <dbReference type="SAM" id="MobiDB-lite"/>
    </source>
</evidence>
<dbReference type="GeneID" id="92045518"/>